<name>A0A1F6VG29_9BACT</name>
<gene>
    <name evidence="5" type="ORF">A2738_01595</name>
</gene>
<dbReference type="AlphaFoldDB" id="A0A1F6VG29"/>
<dbReference type="InterPro" id="IPR001482">
    <property type="entry name" value="T2SS/T4SS_dom"/>
</dbReference>
<dbReference type="EMBL" id="MFTS01000003">
    <property type="protein sequence ID" value="OGI68554.1"/>
    <property type="molecule type" value="Genomic_DNA"/>
</dbReference>
<proteinExistence type="inferred from homology"/>
<dbReference type="PANTHER" id="PTHR30258:SF1">
    <property type="entry name" value="PROTEIN TRANSPORT PROTEIN HOFB HOMOLOG"/>
    <property type="match status" value="1"/>
</dbReference>
<sequence>MTTAEKKLDKVEQELARPDISIINLFDQLIEKAYEARASDIHVDPLVNSVRIRFRIDGVLTEAYSFPKSINNEIISRVKILSRLRTDEHQATQDGRFRYILPENERNQNGEKNKFIDFRVSIMPTYHGENAVLRLLTDKNEQSSLEDLGFSEIDKKKIETAMKKTNGMILSTGPTGSGKTTTMYTLIKMLKSPEVSIITIEDPIEYAVEDIEQIQVNARAGLTFANGLRSILRQDPNIIMVGEIRDTETASIAVNTALTGHLLLSTLHTNDAATTLPRLLDMGIEEYLVASTVSLAIGQRLVRKICSHCKEEVQMTHAMKEALAQTSYTALLLNVDVVYKGKGCEKCNNSGYRGRICINEVLVADNEIREAILRRASANEIKKIAVKNGMTTMFEDGFQKVKDGFTTVEEVLRVIHE</sequence>
<dbReference type="SUPFAM" id="SSF52540">
    <property type="entry name" value="P-loop containing nucleoside triphosphate hydrolases"/>
    <property type="match status" value="1"/>
</dbReference>
<dbReference type="Gene3D" id="3.40.50.300">
    <property type="entry name" value="P-loop containing nucleotide triphosphate hydrolases"/>
    <property type="match status" value="1"/>
</dbReference>
<dbReference type="PANTHER" id="PTHR30258">
    <property type="entry name" value="TYPE II SECRETION SYSTEM PROTEIN GSPE-RELATED"/>
    <property type="match status" value="1"/>
</dbReference>
<dbReference type="GO" id="GO:0005886">
    <property type="term" value="C:plasma membrane"/>
    <property type="evidence" value="ECO:0007669"/>
    <property type="project" value="TreeGrafter"/>
</dbReference>
<dbReference type="GO" id="GO:0016887">
    <property type="term" value="F:ATP hydrolysis activity"/>
    <property type="evidence" value="ECO:0007669"/>
    <property type="project" value="TreeGrafter"/>
</dbReference>
<evidence type="ECO:0000313" key="5">
    <source>
        <dbReference type="EMBL" id="OGI68554.1"/>
    </source>
</evidence>
<dbReference type="CDD" id="cd01129">
    <property type="entry name" value="PulE-GspE-like"/>
    <property type="match status" value="1"/>
</dbReference>
<comment type="caution">
    <text evidence="5">The sequence shown here is derived from an EMBL/GenBank/DDBJ whole genome shotgun (WGS) entry which is preliminary data.</text>
</comment>
<dbReference type="FunFam" id="3.40.50.300:FF:000398">
    <property type="entry name" value="Type IV pilus assembly ATPase PilB"/>
    <property type="match status" value="1"/>
</dbReference>
<dbReference type="InterPro" id="IPR027417">
    <property type="entry name" value="P-loop_NTPase"/>
</dbReference>
<dbReference type="GO" id="GO:0005524">
    <property type="term" value="F:ATP binding"/>
    <property type="evidence" value="ECO:0007669"/>
    <property type="project" value="UniProtKB-KW"/>
</dbReference>
<feature type="domain" description="Bacterial type II secretion system protein E" evidence="4">
    <location>
        <begin position="21"/>
        <end position="413"/>
    </location>
</feature>
<keyword evidence="2" id="KW-0547">Nucleotide-binding</keyword>
<evidence type="ECO:0000256" key="3">
    <source>
        <dbReference type="ARBA" id="ARBA00022840"/>
    </source>
</evidence>
<evidence type="ECO:0000259" key="4">
    <source>
        <dbReference type="Pfam" id="PF00437"/>
    </source>
</evidence>
<reference evidence="5 6" key="1">
    <citation type="journal article" date="2016" name="Nat. Commun.">
        <title>Thousands of microbial genomes shed light on interconnected biogeochemical processes in an aquifer system.</title>
        <authorList>
            <person name="Anantharaman K."/>
            <person name="Brown C.T."/>
            <person name="Hug L.A."/>
            <person name="Sharon I."/>
            <person name="Castelle C.J."/>
            <person name="Probst A.J."/>
            <person name="Thomas B.C."/>
            <person name="Singh A."/>
            <person name="Wilkins M.J."/>
            <person name="Karaoz U."/>
            <person name="Brodie E.L."/>
            <person name="Williams K.H."/>
            <person name="Hubbard S.S."/>
            <person name="Banfield J.F."/>
        </authorList>
    </citation>
    <scope>NUCLEOTIDE SEQUENCE [LARGE SCALE GENOMIC DNA]</scope>
</reference>
<evidence type="ECO:0000313" key="6">
    <source>
        <dbReference type="Proteomes" id="UP000178235"/>
    </source>
</evidence>
<dbReference type="Proteomes" id="UP000178235">
    <property type="component" value="Unassembled WGS sequence"/>
</dbReference>
<evidence type="ECO:0000256" key="1">
    <source>
        <dbReference type="ARBA" id="ARBA00006611"/>
    </source>
</evidence>
<evidence type="ECO:0000256" key="2">
    <source>
        <dbReference type="ARBA" id="ARBA00022741"/>
    </source>
</evidence>
<protein>
    <recommendedName>
        <fullName evidence="4">Bacterial type II secretion system protein E domain-containing protein</fullName>
    </recommendedName>
</protein>
<organism evidence="5 6">
    <name type="scientific">Candidatus Nomurabacteria bacterium RIFCSPHIGHO2_01_FULL_42_15</name>
    <dbReference type="NCBI Taxonomy" id="1801742"/>
    <lineage>
        <taxon>Bacteria</taxon>
        <taxon>Candidatus Nomuraibacteriota</taxon>
    </lineage>
</organism>
<keyword evidence="3" id="KW-0067">ATP-binding</keyword>
<dbReference type="Gene3D" id="3.30.450.90">
    <property type="match status" value="1"/>
</dbReference>
<accession>A0A1F6VG29</accession>
<dbReference type="Pfam" id="PF00437">
    <property type="entry name" value="T2SSE"/>
    <property type="match status" value="1"/>
</dbReference>
<comment type="similarity">
    <text evidence="1">Belongs to the GSP E family.</text>
</comment>